<name>A0AAW0WG75_CHEQU</name>
<dbReference type="PANTHER" id="PTHR34253:SF1">
    <property type="entry name" value="PROTEIN LLP HOMOLOG"/>
    <property type="match status" value="1"/>
</dbReference>
<dbReference type="Pfam" id="PF10169">
    <property type="entry name" value="LLPH"/>
    <property type="match status" value="1"/>
</dbReference>
<protein>
    <submittedName>
        <fullName evidence="3">Uncharacterized protein</fullName>
    </submittedName>
</protein>
<accession>A0AAW0WG75</accession>
<dbReference type="InterPro" id="IPR018784">
    <property type="entry name" value="LLPH-like"/>
</dbReference>
<dbReference type="GO" id="GO:0003723">
    <property type="term" value="F:RNA binding"/>
    <property type="evidence" value="ECO:0007669"/>
    <property type="project" value="TreeGrafter"/>
</dbReference>
<evidence type="ECO:0000313" key="3">
    <source>
        <dbReference type="EMBL" id="KAK8726693.1"/>
    </source>
</evidence>
<evidence type="ECO:0000313" key="4">
    <source>
        <dbReference type="Proteomes" id="UP001445076"/>
    </source>
</evidence>
<dbReference type="EMBL" id="JARKIK010000078">
    <property type="protein sequence ID" value="KAK8726693.1"/>
    <property type="molecule type" value="Genomic_DNA"/>
</dbReference>
<dbReference type="GO" id="GO:0001099">
    <property type="term" value="F:basal RNA polymerase II transcription machinery binding"/>
    <property type="evidence" value="ECO:0007669"/>
    <property type="project" value="TreeGrafter"/>
</dbReference>
<feature type="compositionally biased region" description="Polar residues" evidence="2">
    <location>
        <begin position="66"/>
        <end position="83"/>
    </location>
</feature>
<feature type="compositionally biased region" description="Basic residues" evidence="2">
    <location>
        <begin position="97"/>
        <end position="118"/>
    </location>
</feature>
<feature type="region of interest" description="Disordered" evidence="2">
    <location>
        <begin position="59"/>
        <end position="118"/>
    </location>
</feature>
<dbReference type="Proteomes" id="UP001445076">
    <property type="component" value="Unassembled WGS sequence"/>
</dbReference>
<dbReference type="GO" id="GO:0005730">
    <property type="term" value="C:nucleolus"/>
    <property type="evidence" value="ECO:0007669"/>
    <property type="project" value="TreeGrafter"/>
</dbReference>
<organism evidence="3 4">
    <name type="scientific">Cherax quadricarinatus</name>
    <name type="common">Australian red claw crayfish</name>
    <dbReference type="NCBI Taxonomy" id="27406"/>
    <lineage>
        <taxon>Eukaryota</taxon>
        <taxon>Metazoa</taxon>
        <taxon>Ecdysozoa</taxon>
        <taxon>Arthropoda</taxon>
        <taxon>Crustacea</taxon>
        <taxon>Multicrustacea</taxon>
        <taxon>Malacostraca</taxon>
        <taxon>Eumalacostraca</taxon>
        <taxon>Eucarida</taxon>
        <taxon>Decapoda</taxon>
        <taxon>Pleocyemata</taxon>
        <taxon>Astacidea</taxon>
        <taxon>Parastacoidea</taxon>
        <taxon>Parastacidae</taxon>
        <taxon>Cherax</taxon>
    </lineage>
</organism>
<reference evidence="3" key="2">
    <citation type="submission" date="2024-01" db="EMBL/GenBank/DDBJ databases">
        <authorList>
            <person name="He J."/>
            <person name="Wang M."/>
            <person name="Zheng J."/>
            <person name="Liu Z."/>
        </authorList>
    </citation>
    <scope>NUCLEOTIDE SEQUENCE</scope>
    <source>
        <strain evidence="3">ZL_2023a</strain>
        <tissue evidence="3">Muscle</tissue>
    </source>
</reference>
<comment type="similarity">
    <text evidence="1">Belongs to the learning-associated protein family.</text>
</comment>
<dbReference type="AlphaFoldDB" id="A0AAW0WG75"/>
<proteinExistence type="inferred from homology"/>
<evidence type="ECO:0000256" key="2">
    <source>
        <dbReference type="SAM" id="MobiDB-lite"/>
    </source>
</evidence>
<evidence type="ECO:0000256" key="1">
    <source>
        <dbReference type="ARBA" id="ARBA00034118"/>
    </source>
</evidence>
<dbReference type="EMBL" id="JARKIK010000078">
    <property type="protein sequence ID" value="KAK8726692.1"/>
    <property type="molecule type" value="Genomic_DNA"/>
</dbReference>
<sequence length="118" mass="13685">MAKSLRSKWRRKCLRIKRVRYGKKELTRLMAVVEKAKSEVQIKDAAEVVKAMGKENAKSLDEEMQVTPSEESEAQATPASTSLRALLKKNVIPPRWMHQRKAKKMRRQQANKAKRIKK</sequence>
<comment type="caution">
    <text evidence="3">The sequence shown here is derived from an EMBL/GenBank/DDBJ whole genome shotgun (WGS) entry which is preliminary data.</text>
</comment>
<reference evidence="3 4" key="1">
    <citation type="journal article" date="2024" name="BMC Genomics">
        <title>Genome assembly of redclaw crayfish (Cherax quadricarinatus) provides insights into its immune adaptation and hypoxia tolerance.</title>
        <authorList>
            <person name="Liu Z."/>
            <person name="Zheng J."/>
            <person name="Li H."/>
            <person name="Fang K."/>
            <person name="Wang S."/>
            <person name="He J."/>
            <person name="Zhou D."/>
            <person name="Weng S."/>
            <person name="Chi M."/>
            <person name="Gu Z."/>
            <person name="He J."/>
            <person name="Li F."/>
            <person name="Wang M."/>
        </authorList>
    </citation>
    <scope>NUCLEOTIDE SEQUENCE [LARGE SCALE GENOMIC DNA]</scope>
    <source>
        <strain evidence="3">ZL_2023a</strain>
    </source>
</reference>
<dbReference type="GO" id="GO:0097484">
    <property type="term" value="P:dendrite extension"/>
    <property type="evidence" value="ECO:0007669"/>
    <property type="project" value="TreeGrafter"/>
</dbReference>
<keyword evidence="4" id="KW-1185">Reference proteome</keyword>
<gene>
    <name evidence="3" type="ORF">OTU49_010000</name>
</gene>
<dbReference type="PANTHER" id="PTHR34253">
    <property type="entry name" value="PROTEIN LLP HOMOLOG"/>
    <property type="match status" value="1"/>
</dbReference>